<keyword evidence="3 5" id="KW-1133">Transmembrane helix</keyword>
<accession>A0A930V330</accession>
<dbReference type="GO" id="GO:0016020">
    <property type="term" value="C:membrane"/>
    <property type="evidence" value="ECO:0007669"/>
    <property type="project" value="UniProtKB-SubCell"/>
</dbReference>
<evidence type="ECO:0000313" key="6">
    <source>
        <dbReference type="EMBL" id="MBF4163094.1"/>
    </source>
</evidence>
<dbReference type="Proteomes" id="UP000656804">
    <property type="component" value="Unassembled WGS sequence"/>
</dbReference>
<keyword evidence="2 5" id="KW-0812">Transmembrane</keyword>
<dbReference type="InterPro" id="IPR045863">
    <property type="entry name" value="CorA_TM1_TM2"/>
</dbReference>
<evidence type="ECO:0008006" key="8">
    <source>
        <dbReference type="Google" id="ProtNLM"/>
    </source>
</evidence>
<dbReference type="InterPro" id="IPR002523">
    <property type="entry name" value="MgTranspt_CorA/ZnTranspt_ZntB"/>
</dbReference>
<dbReference type="SUPFAM" id="SSF144083">
    <property type="entry name" value="Magnesium transport protein CorA, transmembrane region"/>
    <property type="match status" value="1"/>
</dbReference>
<organism evidence="6 7">
    <name type="scientific">Nocardioides acrostichi</name>
    <dbReference type="NCBI Taxonomy" id="2784339"/>
    <lineage>
        <taxon>Bacteria</taxon>
        <taxon>Bacillati</taxon>
        <taxon>Actinomycetota</taxon>
        <taxon>Actinomycetes</taxon>
        <taxon>Propionibacteriales</taxon>
        <taxon>Nocardioidaceae</taxon>
        <taxon>Nocardioides</taxon>
    </lineage>
</organism>
<keyword evidence="7" id="KW-1185">Reference proteome</keyword>
<name>A0A930V330_9ACTN</name>
<sequence length="69" mass="8162">MFVRRHLSMVTHDGLEVFAFPVVTARVHQRKNFTHMPELDWTFGYAYALTLMAATAGLLWWFFKRSGWL</sequence>
<evidence type="ECO:0000313" key="7">
    <source>
        <dbReference type="Proteomes" id="UP000656804"/>
    </source>
</evidence>
<comment type="subcellular location">
    <subcellularLocation>
        <location evidence="1">Membrane</location>
        <topology evidence="1">Multi-pass membrane protein</topology>
    </subcellularLocation>
</comment>
<evidence type="ECO:0000256" key="1">
    <source>
        <dbReference type="ARBA" id="ARBA00004141"/>
    </source>
</evidence>
<evidence type="ECO:0000256" key="5">
    <source>
        <dbReference type="SAM" id="Phobius"/>
    </source>
</evidence>
<dbReference type="GO" id="GO:0046873">
    <property type="term" value="F:metal ion transmembrane transporter activity"/>
    <property type="evidence" value="ECO:0007669"/>
    <property type="project" value="InterPro"/>
</dbReference>
<gene>
    <name evidence="6" type="ORF">ISG29_15470</name>
</gene>
<keyword evidence="4 5" id="KW-0472">Membrane</keyword>
<proteinExistence type="predicted"/>
<comment type="caution">
    <text evidence="6">The sequence shown here is derived from an EMBL/GenBank/DDBJ whole genome shotgun (WGS) entry which is preliminary data.</text>
</comment>
<dbReference type="Pfam" id="PF01544">
    <property type="entry name" value="CorA"/>
    <property type="match status" value="1"/>
</dbReference>
<evidence type="ECO:0000256" key="2">
    <source>
        <dbReference type="ARBA" id="ARBA00022692"/>
    </source>
</evidence>
<evidence type="ECO:0000256" key="3">
    <source>
        <dbReference type="ARBA" id="ARBA00022989"/>
    </source>
</evidence>
<reference evidence="6" key="1">
    <citation type="submission" date="2020-11" db="EMBL/GenBank/DDBJ databases">
        <title>Nocardioides sp. CBS4Y-1, whole genome shotgun sequence.</title>
        <authorList>
            <person name="Tuo L."/>
        </authorList>
    </citation>
    <scope>NUCLEOTIDE SEQUENCE</scope>
    <source>
        <strain evidence="6">CBS4Y-1</strain>
    </source>
</reference>
<evidence type="ECO:0000256" key="4">
    <source>
        <dbReference type="ARBA" id="ARBA00023136"/>
    </source>
</evidence>
<dbReference type="EMBL" id="JADIVZ010000009">
    <property type="protein sequence ID" value="MBF4163094.1"/>
    <property type="molecule type" value="Genomic_DNA"/>
</dbReference>
<dbReference type="Gene3D" id="1.20.58.340">
    <property type="entry name" value="Magnesium transport protein CorA, transmembrane region"/>
    <property type="match status" value="1"/>
</dbReference>
<feature type="transmembrane region" description="Helical" evidence="5">
    <location>
        <begin position="44"/>
        <end position="63"/>
    </location>
</feature>
<dbReference type="AlphaFoldDB" id="A0A930V330"/>
<protein>
    <recommendedName>
        <fullName evidence="8">Magnesium transporter</fullName>
    </recommendedName>
</protein>